<evidence type="ECO:0000313" key="8">
    <source>
        <dbReference type="EMBL" id="MED6133292.1"/>
    </source>
</evidence>
<keyword evidence="3" id="KW-0238">DNA-binding</keyword>
<evidence type="ECO:0000256" key="1">
    <source>
        <dbReference type="ARBA" id="ARBA00004123"/>
    </source>
</evidence>
<feature type="region of interest" description="Disordered" evidence="6">
    <location>
        <begin position="28"/>
        <end position="78"/>
    </location>
</feature>
<evidence type="ECO:0000256" key="2">
    <source>
        <dbReference type="ARBA" id="ARBA00023015"/>
    </source>
</evidence>
<feature type="domain" description="BZIP" evidence="7">
    <location>
        <begin position="55"/>
        <end position="101"/>
    </location>
</feature>
<evidence type="ECO:0000256" key="4">
    <source>
        <dbReference type="ARBA" id="ARBA00023163"/>
    </source>
</evidence>
<keyword evidence="9" id="KW-1185">Reference proteome</keyword>
<dbReference type="PROSITE" id="PS00036">
    <property type="entry name" value="BZIP_BASIC"/>
    <property type="match status" value="1"/>
</dbReference>
<keyword evidence="4" id="KW-0804">Transcription</keyword>
<feature type="compositionally biased region" description="Polar residues" evidence="6">
    <location>
        <begin position="28"/>
        <end position="54"/>
    </location>
</feature>
<dbReference type="InterPro" id="IPR046347">
    <property type="entry name" value="bZIP_sf"/>
</dbReference>
<dbReference type="EMBL" id="JASCZI010060518">
    <property type="protein sequence ID" value="MED6133292.1"/>
    <property type="molecule type" value="Genomic_DNA"/>
</dbReference>
<reference evidence="8 9" key="1">
    <citation type="journal article" date="2023" name="Plants (Basel)">
        <title>Bridging the Gap: Combining Genomics and Transcriptomics Approaches to Understand Stylosanthes scabra, an Orphan Legume from the Brazilian Caatinga.</title>
        <authorList>
            <person name="Ferreira-Neto J.R.C."/>
            <person name="da Silva M.D."/>
            <person name="Binneck E."/>
            <person name="de Melo N.F."/>
            <person name="da Silva R.H."/>
            <person name="de Melo A.L.T.M."/>
            <person name="Pandolfi V."/>
            <person name="Bustamante F.O."/>
            <person name="Brasileiro-Vidal A.C."/>
            <person name="Benko-Iseppon A.M."/>
        </authorList>
    </citation>
    <scope>NUCLEOTIDE SEQUENCE [LARGE SCALE GENOMIC DNA]</scope>
    <source>
        <tissue evidence="8">Leaves</tissue>
    </source>
</reference>
<dbReference type="SUPFAM" id="SSF57959">
    <property type="entry name" value="Leucine zipper domain"/>
    <property type="match status" value="1"/>
</dbReference>
<dbReference type="Proteomes" id="UP001341840">
    <property type="component" value="Unassembled WGS sequence"/>
</dbReference>
<dbReference type="InterPro" id="IPR004827">
    <property type="entry name" value="bZIP"/>
</dbReference>
<dbReference type="InterPro" id="IPR045314">
    <property type="entry name" value="bZIP_plant_GBF1"/>
</dbReference>
<dbReference type="Gene3D" id="1.20.5.170">
    <property type="match status" value="1"/>
</dbReference>
<dbReference type="SMART" id="SM00338">
    <property type="entry name" value="BRLZ"/>
    <property type="match status" value="1"/>
</dbReference>
<keyword evidence="2" id="KW-0805">Transcription regulation</keyword>
<keyword evidence="5" id="KW-0539">Nucleus</keyword>
<dbReference type="PANTHER" id="PTHR45764:SF52">
    <property type="entry name" value="BASIC LEUCINE ZIPPER 4"/>
    <property type="match status" value="1"/>
</dbReference>
<proteinExistence type="predicted"/>
<protein>
    <recommendedName>
        <fullName evidence="7">BZIP domain-containing protein</fullName>
    </recommendedName>
</protein>
<organism evidence="8 9">
    <name type="scientific">Stylosanthes scabra</name>
    <dbReference type="NCBI Taxonomy" id="79078"/>
    <lineage>
        <taxon>Eukaryota</taxon>
        <taxon>Viridiplantae</taxon>
        <taxon>Streptophyta</taxon>
        <taxon>Embryophyta</taxon>
        <taxon>Tracheophyta</taxon>
        <taxon>Spermatophyta</taxon>
        <taxon>Magnoliopsida</taxon>
        <taxon>eudicotyledons</taxon>
        <taxon>Gunneridae</taxon>
        <taxon>Pentapetalae</taxon>
        <taxon>rosids</taxon>
        <taxon>fabids</taxon>
        <taxon>Fabales</taxon>
        <taxon>Fabaceae</taxon>
        <taxon>Papilionoideae</taxon>
        <taxon>50 kb inversion clade</taxon>
        <taxon>dalbergioids sensu lato</taxon>
        <taxon>Dalbergieae</taxon>
        <taxon>Pterocarpus clade</taxon>
        <taxon>Stylosanthes</taxon>
    </lineage>
</organism>
<sequence length="142" mass="16517">MSEEDFQFSCHGEVMLTPSELEELLTLVNQPENSDPASPSSFGSLGSNRAIYSTNERKLRRKQSNRESARRSRWRKKRHLENLTNQLNRLKVENRELKNRLGLTTQHNMLLSCENEHLKFESANLVAKLLDAYRILDTMLSQ</sequence>
<dbReference type="PANTHER" id="PTHR45764">
    <property type="entry name" value="BZIP TRANSCRIPTION FACTOR 44"/>
    <property type="match status" value="1"/>
</dbReference>
<evidence type="ECO:0000259" key="7">
    <source>
        <dbReference type="PROSITE" id="PS50217"/>
    </source>
</evidence>
<accession>A0ABU6SAE1</accession>
<dbReference type="CDD" id="cd14702">
    <property type="entry name" value="bZIP_plant_GBF1"/>
    <property type="match status" value="1"/>
</dbReference>
<evidence type="ECO:0000256" key="5">
    <source>
        <dbReference type="ARBA" id="ARBA00023242"/>
    </source>
</evidence>
<comment type="caution">
    <text evidence="8">The sequence shown here is derived from an EMBL/GenBank/DDBJ whole genome shotgun (WGS) entry which is preliminary data.</text>
</comment>
<evidence type="ECO:0000256" key="6">
    <source>
        <dbReference type="SAM" id="MobiDB-lite"/>
    </source>
</evidence>
<evidence type="ECO:0000313" key="9">
    <source>
        <dbReference type="Proteomes" id="UP001341840"/>
    </source>
</evidence>
<name>A0ABU6SAE1_9FABA</name>
<gene>
    <name evidence="8" type="ORF">PIB30_027051</name>
</gene>
<dbReference type="PROSITE" id="PS50217">
    <property type="entry name" value="BZIP"/>
    <property type="match status" value="1"/>
</dbReference>
<comment type="subcellular location">
    <subcellularLocation>
        <location evidence="1">Nucleus</location>
    </subcellularLocation>
</comment>
<dbReference type="Pfam" id="PF00170">
    <property type="entry name" value="bZIP_1"/>
    <property type="match status" value="1"/>
</dbReference>
<evidence type="ECO:0000256" key="3">
    <source>
        <dbReference type="ARBA" id="ARBA00023125"/>
    </source>
</evidence>